<dbReference type="InterPro" id="IPR017853">
    <property type="entry name" value="GH"/>
</dbReference>
<evidence type="ECO:0000256" key="1">
    <source>
        <dbReference type="ARBA" id="ARBA00001231"/>
    </source>
</evidence>
<evidence type="ECO:0000256" key="2">
    <source>
        <dbReference type="ARBA" id="ARBA00005336"/>
    </source>
</evidence>
<dbReference type="AlphaFoldDB" id="A0A1S7LH40"/>
<dbReference type="PANTHER" id="PTHR30480:SF13">
    <property type="entry name" value="BETA-HEXOSAMINIDASE"/>
    <property type="match status" value="1"/>
</dbReference>
<keyword evidence="5 7" id="KW-0326">Glycosidase</keyword>
<keyword evidence="4 7" id="KW-0378">Hydrolase</keyword>
<accession>A0A1S7LH40</accession>
<dbReference type="EC" id="3.2.1.52" evidence="3"/>
<evidence type="ECO:0000256" key="4">
    <source>
        <dbReference type="ARBA" id="ARBA00022801"/>
    </source>
</evidence>
<evidence type="ECO:0000256" key="5">
    <source>
        <dbReference type="ARBA" id="ARBA00023295"/>
    </source>
</evidence>
<protein>
    <recommendedName>
        <fullName evidence="3">beta-N-acetylhexosaminidase</fullName>
        <ecNumber evidence="3">3.2.1.52</ecNumber>
    </recommendedName>
</protein>
<dbReference type="InterPro" id="IPR036962">
    <property type="entry name" value="Glyco_hydro_3_N_sf"/>
</dbReference>
<proteinExistence type="inferred from homology"/>
<dbReference type="GO" id="GO:0009254">
    <property type="term" value="P:peptidoglycan turnover"/>
    <property type="evidence" value="ECO:0007669"/>
    <property type="project" value="TreeGrafter"/>
</dbReference>
<dbReference type="NCBIfam" id="NF003740">
    <property type="entry name" value="PRK05337.1"/>
    <property type="match status" value="1"/>
</dbReference>
<name>A0A1S7LH40_MAGMO</name>
<dbReference type="GO" id="GO:0004563">
    <property type="term" value="F:beta-N-acetylhexosaminidase activity"/>
    <property type="evidence" value="ECO:0007669"/>
    <property type="project" value="UniProtKB-EC"/>
</dbReference>
<evidence type="ECO:0000259" key="6">
    <source>
        <dbReference type="Pfam" id="PF00933"/>
    </source>
</evidence>
<dbReference type="SUPFAM" id="SSF51445">
    <property type="entry name" value="(Trans)glycosidases"/>
    <property type="match status" value="1"/>
</dbReference>
<dbReference type="PANTHER" id="PTHR30480">
    <property type="entry name" value="BETA-HEXOSAMINIDASE-RELATED"/>
    <property type="match status" value="1"/>
</dbReference>
<evidence type="ECO:0000313" key="7">
    <source>
        <dbReference type="EMBL" id="CRH06282.1"/>
    </source>
</evidence>
<dbReference type="InterPro" id="IPR050226">
    <property type="entry name" value="NagZ_Beta-hexosaminidase"/>
</dbReference>
<dbReference type="EMBL" id="LO017727">
    <property type="protein sequence ID" value="CRH06282.1"/>
    <property type="molecule type" value="Genomic_DNA"/>
</dbReference>
<evidence type="ECO:0000256" key="3">
    <source>
        <dbReference type="ARBA" id="ARBA00012663"/>
    </source>
</evidence>
<comment type="catalytic activity">
    <reaction evidence="1">
        <text>Hydrolysis of terminal non-reducing N-acetyl-D-hexosamine residues in N-acetyl-beta-D-hexosaminides.</text>
        <dbReference type="EC" id="3.2.1.52"/>
    </reaction>
</comment>
<dbReference type="Gene3D" id="3.20.20.300">
    <property type="entry name" value="Glycoside hydrolase, family 3, N-terminal domain"/>
    <property type="match status" value="1"/>
</dbReference>
<reference evidence="7" key="1">
    <citation type="submission" date="2015-04" db="EMBL/GenBank/DDBJ databases">
        <authorList>
            <person name="Syromyatnikov M.Y."/>
            <person name="Popov V.N."/>
        </authorList>
    </citation>
    <scope>NUCLEOTIDE SEQUENCE</scope>
    <source>
        <strain evidence="7">MO-1</strain>
    </source>
</reference>
<dbReference type="GO" id="GO:0005975">
    <property type="term" value="P:carbohydrate metabolic process"/>
    <property type="evidence" value="ECO:0007669"/>
    <property type="project" value="InterPro"/>
</dbReference>
<dbReference type="InterPro" id="IPR001764">
    <property type="entry name" value="Glyco_hydro_3_N"/>
</dbReference>
<dbReference type="Pfam" id="PF00933">
    <property type="entry name" value="Glyco_hydro_3"/>
    <property type="match status" value="1"/>
</dbReference>
<gene>
    <name evidence="7" type="ORF">MAGMO_2114</name>
</gene>
<sequence length="366" mass="39663">MASLAQRGTQPGDYLVMSLSGPGLTVDERAFIRDVQPAGVILFSRNIEDPDQVAILVEKLQSLASPAIWIDQEGGRVQRLRAPLTRLPPAIAYADYYRTHPQGAVELAEQSGALCGRELASLGIGINCAPVLDIPAPGADPVIGNRAFGQDPHTITTLAGAWLQGLQSSGVLGVAKHFPGHGDALVDSHKALPVVESDEKTLWQRTWAPYRTLRGAVKAVMTAHLVMSSLDAREPATCSTRVLQEGLRHRLGFAGLIISDALEMGALSGSMEDRAARAVRAGCDQLLACTGQLDQVQRVLRGIEGAWLGKSAAQCQQERQRIHGILEPYHPKPSSWRQVVEDPQWLELRARLARLWDRTVGVDPTE</sequence>
<organism evidence="7">
    <name type="scientific">Magnetococcus massalia (strain MO-1)</name>
    <dbReference type="NCBI Taxonomy" id="451514"/>
    <lineage>
        <taxon>Bacteria</taxon>
        <taxon>Pseudomonadati</taxon>
        <taxon>Pseudomonadota</taxon>
        <taxon>Magnetococcia</taxon>
        <taxon>Magnetococcales</taxon>
        <taxon>Magnetococcaceae</taxon>
        <taxon>Magnetococcus</taxon>
    </lineage>
</organism>
<comment type="similarity">
    <text evidence="2">Belongs to the glycosyl hydrolase 3 family.</text>
</comment>
<feature type="domain" description="Glycoside hydrolase family 3 N-terminal" evidence="6">
    <location>
        <begin position="27"/>
        <end position="307"/>
    </location>
</feature>